<evidence type="ECO:0000259" key="11">
    <source>
        <dbReference type="Pfam" id="PF01576"/>
    </source>
</evidence>
<keyword evidence="6" id="KW-0518">Myosin</keyword>
<keyword evidence="3" id="KW-0787">Thick filament</keyword>
<dbReference type="FunFam" id="1.20.5.340:FF:000035">
    <property type="entry name" value="Paramyosin, long form"/>
    <property type="match status" value="1"/>
</dbReference>
<keyword evidence="8" id="KW-0514">Muscle protein</keyword>
<evidence type="ECO:0000256" key="9">
    <source>
        <dbReference type="SAM" id="Coils"/>
    </source>
</evidence>
<feature type="compositionally biased region" description="Low complexity" evidence="10">
    <location>
        <begin position="1"/>
        <end position="16"/>
    </location>
</feature>
<evidence type="ECO:0000256" key="2">
    <source>
        <dbReference type="ARBA" id="ARBA00008447"/>
    </source>
</evidence>
<organism evidence="12">
    <name type="scientific">Timema douglasi</name>
    <name type="common">Walking stick</name>
    <dbReference type="NCBI Taxonomy" id="61478"/>
    <lineage>
        <taxon>Eukaryota</taxon>
        <taxon>Metazoa</taxon>
        <taxon>Ecdysozoa</taxon>
        <taxon>Arthropoda</taxon>
        <taxon>Hexapoda</taxon>
        <taxon>Insecta</taxon>
        <taxon>Pterygota</taxon>
        <taxon>Neoptera</taxon>
        <taxon>Polyneoptera</taxon>
        <taxon>Phasmatodea</taxon>
        <taxon>Timematodea</taxon>
        <taxon>Timematoidea</taxon>
        <taxon>Timematidae</taxon>
        <taxon>Timema</taxon>
    </lineage>
</organism>
<protein>
    <recommendedName>
        <fullName evidence="11">Myosin tail domain-containing protein</fullName>
    </recommendedName>
</protein>
<dbReference type="Gene3D" id="1.20.5.340">
    <property type="match status" value="1"/>
</dbReference>
<accession>A0A7R8V8S9</accession>
<comment type="subcellular location">
    <subcellularLocation>
        <location evidence="1">Cytoplasm</location>
        <location evidence="1">Myofibril</location>
    </subcellularLocation>
</comment>
<comment type="similarity">
    <text evidence="2">Belongs to the paramyosin family.</text>
</comment>
<dbReference type="InterPro" id="IPR002928">
    <property type="entry name" value="Myosin_tail"/>
</dbReference>
<evidence type="ECO:0000256" key="10">
    <source>
        <dbReference type="SAM" id="MobiDB-lite"/>
    </source>
</evidence>
<keyword evidence="4" id="KW-0963">Cytoplasm</keyword>
<feature type="coiled-coil region" evidence="9">
    <location>
        <begin position="120"/>
        <end position="154"/>
    </location>
</feature>
<sequence length="178" mass="20586">MSSAVSKTTKSYTYRSTGGGNADVSIEYSADLSALSRLEDKIRLLQEDLESEREFRQRIEREKADLSVQVIQLSERLEEAEGGAESQFEVNRRRDTELNKLRKLLEDVHFESEETANLLRKKHQEIVVDFQDQIDQLSKAKGRAEKEKAKFQQEVYELLAQVESVTKERVRKIGFDTD</sequence>
<evidence type="ECO:0000313" key="12">
    <source>
        <dbReference type="EMBL" id="CAD7193731.1"/>
    </source>
</evidence>
<dbReference type="GO" id="GO:0030239">
    <property type="term" value="P:myofibril assembly"/>
    <property type="evidence" value="ECO:0007669"/>
    <property type="project" value="UniProtKB-ARBA"/>
</dbReference>
<dbReference type="AlphaFoldDB" id="A0A7R8V8S9"/>
<feature type="region of interest" description="Disordered" evidence="10">
    <location>
        <begin position="1"/>
        <end position="20"/>
    </location>
</feature>
<name>A0A7R8V8S9_TIMDO</name>
<feature type="coiled-coil region" evidence="9">
    <location>
        <begin position="35"/>
        <end position="76"/>
    </location>
</feature>
<dbReference type="Pfam" id="PF01576">
    <property type="entry name" value="Myosin_tail_1"/>
    <property type="match status" value="1"/>
</dbReference>
<dbReference type="EMBL" id="OA564299">
    <property type="protein sequence ID" value="CAD7193731.1"/>
    <property type="molecule type" value="Genomic_DNA"/>
</dbReference>
<evidence type="ECO:0000256" key="5">
    <source>
        <dbReference type="ARBA" id="ARBA00023054"/>
    </source>
</evidence>
<evidence type="ECO:0000256" key="1">
    <source>
        <dbReference type="ARBA" id="ARBA00004657"/>
    </source>
</evidence>
<evidence type="ECO:0000256" key="7">
    <source>
        <dbReference type="ARBA" id="ARBA00023175"/>
    </source>
</evidence>
<evidence type="ECO:0000256" key="6">
    <source>
        <dbReference type="ARBA" id="ARBA00023123"/>
    </source>
</evidence>
<keyword evidence="7" id="KW-0505">Motor protein</keyword>
<dbReference type="GO" id="GO:0016459">
    <property type="term" value="C:myosin complex"/>
    <property type="evidence" value="ECO:0007669"/>
    <property type="project" value="UniProtKB-KW"/>
</dbReference>
<evidence type="ECO:0000256" key="8">
    <source>
        <dbReference type="ARBA" id="ARBA00023179"/>
    </source>
</evidence>
<dbReference type="GO" id="GO:0030016">
    <property type="term" value="C:myofibril"/>
    <property type="evidence" value="ECO:0007669"/>
    <property type="project" value="UniProtKB-SubCell"/>
</dbReference>
<dbReference type="GO" id="GO:0032982">
    <property type="term" value="C:myosin filament"/>
    <property type="evidence" value="ECO:0007669"/>
    <property type="project" value="UniProtKB-KW"/>
</dbReference>
<keyword evidence="5 9" id="KW-0175">Coiled coil</keyword>
<feature type="domain" description="Myosin tail" evidence="11">
    <location>
        <begin position="36"/>
        <end position="169"/>
    </location>
</feature>
<reference evidence="12" key="1">
    <citation type="submission" date="2020-11" db="EMBL/GenBank/DDBJ databases">
        <authorList>
            <person name="Tran Van P."/>
        </authorList>
    </citation>
    <scope>NUCLEOTIDE SEQUENCE</scope>
</reference>
<proteinExistence type="inferred from homology"/>
<evidence type="ECO:0000256" key="4">
    <source>
        <dbReference type="ARBA" id="ARBA00022490"/>
    </source>
</evidence>
<gene>
    <name evidence="12" type="ORF">TDIB3V08_LOCUS172</name>
</gene>
<evidence type="ECO:0000256" key="3">
    <source>
        <dbReference type="ARBA" id="ARBA00022433"/>
    </source>
</evidence>